<gene>
    <name evidence="4" type="ORF">GCM10022288_21200</name>
</gene>
<feature type="compositionally biased region" description="Low complexity" evidence="2">
    <location>
        <begin position="273"/>
        <end position="292"/>
    </location>
</feature>
<feature type="region of interest" description="Disordered" evidence="2">
    <location>
        <begin position="261"/>
        <end position="308"/>
    </location>
</feature>
<feature type="region of interest" description="Disordered" evidence="2">
    <location>
        <begin position="325"/>
        <end position="377"/>
    </location>
</feature>
<dbReference type="EMBL" id="BAABBX010000015">
    <property type="protein sequence ID" value="GAA4191010.1"/>
    <property type="molecule type" value="Genomic_DNA"/>
</dbReference>
<evidence type="ECO:0000313" key="5">
    <source>
        <dbReference type="Proteomes" id="UP001500213"/>
    </source>
</evidence>
<feature type="region of interest" description="Disordered" evidence="2">
    <location>
        <begin position="154"/>
        <end position="192"/>
    </location>
</feature>
<name>A0ABP8AUN5_9MICO</name>
<dbReference type="InterPro" id="IPR000253">
    <property type="entry name" value="FHA_dom"/>
</dbReference>
<reference evidence="5" key="1">
    <citation type="journal article" date="2019" name="Int. J. Syst. Evol. Microbiol.">
        <title>The Global Catalogue of Microorganisms (GCM) 10K type strain sequencing project: providing services to taxonomists for standard genome sequencing and annotation.</title>
        <authorList>
            <consortium name="The Broad Institute Genomics Platform"/>
            <consortium name="The Broad Institute Genome Sequencing Center for Infectious Disease"/>
            <person name="Wu L."/>
            <person name="Ma J."/>
        </authorList>
    </citation>
    <scope>NUCLEOTIDE SEQUENCE [LARGE SCALE GENOMIC DNA]</scope>
    <source>
        <strain evidence="5">JCM 17593</strain>
    </source>
</reference>
<dbReference type="RefSeq" id="WP_344776644.1">
    <property type="nucleotide sequence ID" value="NZ_BAABBX010000015.1"/>
</dbReference>
<keyword evidence="5" id="KW-1185">Reference proteome</keyword>
<evidence type="ECO:0000256" key="2">
    <source>
        <dbReference type="SAM" id="MobiDB-lite"/>
    </source>
</evidence>
<comment type="caution">
    <text evidence="4">The sequence shown here is derived from an EMBL/GenBank/DDBJ whole genome shotgun (WGS) entry which is preliminary data.</text>
</comment>
<dbReference type="PROSITE" id="PS50006">
    <property type="entry name" value="FHA_DOMAIN"/>
    <property type="match status" value="1"/>
</dbReference>
<feature type="compositionally biased region" description="Low complexity" evidence="2">
    <location>
        <begin position="218"/>
        <end position="228"/>
    </location>
</feature>
<protein>
    <recommendedName>
        <fullName evidence="3">FHA domain-containing protein</fullName>
    </recommendedName>
</protein>
<evidence type="ECO:0000256" key="1">
    <source>
        <dbReference type="ARBA" id="ARBA00022553"/>
    </source>
</evidence>
<feature type="compositionally biased region" description="Low complexity" evidence="2">
    <location>
        <begin position="154"/>
        <end position="190"/>
    </location>
</feature>
<keyword evidence="1" id="KW-0597">Phosphoprotein</keyword>
<dbReference type="Proteomes" id="UP001500213">
    <property type="component" value="Unassembled WGS sequence"/>
</dbReference>
<evidence type="ECO:0000259" key="3">
    <source>
        <dbReference type="PROSITE" id="PS50006"/>
    </source>
</evidence>
<dbReference type="SUPFAM" id="SSF49879">
    <property type="entry name" value="SMAD/FHA domain"/>
    <property type="match status" value="1"/>
</dbReference>
<proteinExistence type="predicted"/>
<dbReference type="InterPro" id="IPR008984">
    <property type="entry name" value="SMAD_FHA_dom_sf"/>
</dbReference>
<dbReference type="Pfam" id="PF00498">
    <property type="entry name" value="FHA"/>
    <property type="match status" value="1"/>
</dbReference>
<feature type="region of interest" description="Disordered" evidence="2">
    <location>
        <begin position="218"/>
        <end position="245"/>
    </location>
</feature>
<feature type="domain" description="FHA" evidence="3">
    <location>
        <begin position="365"/>
        <end position="422"/>
    </location>
</feature>
<organism evidence="4 5">
    <name type="scientific">Gryllotalpicola kribbensis</name>
    <dbReference type="NCBI Taxonomy" id="993084"/>
    <lineage>
        <taxon>Bacteria</taxon>
        <taxon>Bacillati</taxon>
        <taxon>Actinomycetota</taxon>
        <taxon>Actinomycetes</taxon>
        <taxon>Micrococcales</taxon>
        <taxon>Microbacteriaceae</taxon>
        <taxon>Gryllotalpicola</taxon>
    </lineage>
</organism>
<dbReference type="CDD" id="cd00060">
    <property type="entry name" value="FHA"/>
    <property type="match status" value="1"/>
</dbReference>
<dbReference type="Gene3D" id="2.60.200.20">
    <property type="match status" value="1"/>
</dbReference>
<evidence type="ECO:0000313" key="4">
    <source>
        <dbReference type="EMBL" id="GAA4191010.1"/>
    </source>
</evidence>
<accession>A0ABP8AUN5</accession>
<sequence length="464" mass="46723">MLRVHATAPGGWLTVAIPGAVLLVESSPARTPDADALLEALRSGDPIPAALDLLTAGGFSAMPSFALLEYRGQSAHYVVRGGVELSFTGPGGERSATGAGITTWSEQPISGVDGFRAAASGTPAGGGALPLGEGAVWAAHVEYARADASADLAPAEEGLHSASPSRPAETAPSRAAEAAPSRPAGAAPSRPAEETIMPGEVDEETIVSPLPALAPAEPATAAAAAAHPSQTVPEESIPFPEGTTGYDHLFGVTQLKSVEAAAVRPQEDDEEPSAQASAAPATVSAPATAPTPVGADGEVDTVGDHDGLTMMSGDIAELRKRALAAEGGDPAGSPAAAERAERGRESSQFALSLPDGRSEPLDRPVIIGRSPSANKVSGSELPRLVTVGGNDPDISRSHVRFTVEGDTVVITDLHSRNGTLISLPGRAPQKLREGEPTSALAGTVVDLGGGVRITVTETSQAAGS</sequence>